<proteinExistence type="predicted"/>
<sequence length="236" mass="27401">MKVCWFSTGISSFVACYLAKDVDEIIYTHVSNQHPDSLRFLHDCEKLLGRKITIIQSDRFSSVDDVMEFTHTMNTPFGSPCTRYLKKEVRKKWESEHPDHHIYVWGFDVNERSRAENTCKALSDYDHEFPLIEHGLTKQEAHGIADRLGLKRPVMYDLGYPNNNCIGCVKGGMGYWNKIRLDFPEVFQRRAEQERRFGRSCINGVFLDELEPDRGNINTEIIEDCTIACQLLTWGK</sequence>
<dbReference type="InterPro" id="IPR014729">
    <property type="entry name" value="Rossmann-like_a/b/a_fold"/>
</dbReference>
<dbReference type="EMBL" id="BK015052">
    <property type="protein sequence ID" value="DAD89009.1"/>
    <property type="molecule type" value="Genomic_DNA"/>
</dbReference>
<accession>A0A8S5N325</accession>
<evidence type="ECO:0000313" key="1">
    <source>
        <dbReference type="EMBL" id="DAD89009.1"/>
    </source>
</evidence>
<dbReference type="SUPFAM" id="SSF52402">
    <property type="entry name" value="Adenine nucleotide alpha hydrolases-like"/>
    <property type="match status" value="1"/>
</dbReference>
<reference evidence="1" key="1">
    <citation type="journal article" date="2021" name="Proc. Natl. Acad. Sci. U.S.A.">
        <title>A Catalog of Tens of Thousands of Viruses from Human Metagenomes Reveals Hidden Associations with Chronic Diseases.</title>
        <authorList>
            <person name="Tisza M.J."/>
            <person name="Buck C.B."/>
        </authorList>
    </citation>
    <scope>NUCLEOTIDE SEQUENCE</scope>
    <source>
        <strain evidence="1">Ctv0N24</strain>
    </source>
</reference>
<dbReference type="PROSITE" id="PS51257">
    <property type="entry name" value="PROKAR_LIPOPROTEIN"/>
    <property type="match status" value="1"/>
</dbReference>
<organism evidence="1">
    <name type="scientific">Siphoviridae sp. ctv0N24</name>
    <dbReference type="NCBI Taxonomy" id="2826509"/>
    <lineage>
        <taxon>Viruses</taxon>
        <taxon>Duplodnaviria</taxon>
        <taxon>Heunggongvirae</taxon>
        <taxon>Uroviricota</taxon>
        <taxon>Caudoviricetes</taxon>
    </lineage>
</organism>
<dbReference type="Gene3D" id="3.40.50.620">
    <property type="entry name" value="HUPs"/>
    <property type="match status" value="1"/>
</dbReference>
<name>A0A8S5N325_9CAUD</name>
<protein>
    <submittedName>
        <fullName evidence="1">Phosphoadenosine-phosphosulfate reductase</fullName>
    </submittedName>
</protein>